<keyword evidence="2" id="KW-1185">Reference proteome</keyword>
<reference evidence="1" key="1">
    <citation type="journal article" date="2020" name="Stud. Mycol.">
        <title>101 Dothideomycetes genomes: a test case for predicting lifestyles and emergence of pathogens.</title>
        <authorList>
            <person name="Haridas S."/>
            <person name="Albert R."/>
            <person name="Binder M."/>
            <person name="Bloem J."/>
            <person name="Labutti K."/>
            <person name="Salamov A."/>
            <person name="Andreopoulos B."/>
            <person name="Baker S."/>
            <person name="Barry K."/>
            <person name="Bills G."/>
            <person name="Bluhm B."/>
            <person name="Cannon C."/>
            <person name="Castanera R."/>
            <person name="Culley D."/>
            <person name="Daum C."/>
            <person name="Ezra D."/>
            <person name="Gonzalez J."/>
            <person name="Henrissat B."/>
            <person name="Kuo A."/>
            <person name="Liang C."/>
            <person name="Lipzen A."/>
            <person name="Lutzoni F."/>
            <person name="Magnuson J."/>
            <person name="Mondo S."/>
            <person name="Nolan M."/>
            <person name="Ohm R."/>
            <person name="Pangilinan J."/>
            <person name="Park H.-J."/>
            <person name="Ramirez L."/>
            <person name="Alfaro M."/>
            <person name="Sun H."/>
            <person name="Tritt A."/>
            <person name="Yoshinaga Y."/>
            <person name="Zwiers L.-H."/>
            <person name="Turgeon B."/>
            <person name="Goodwin S."/>
            <person name="Spatafora J."/>
            <person name="Crous P."/>
            <person name="Grigoriev I."/>
        </authorList>
    </citation>
    <scope>NUCLEOTIDE SEQUENCE</scope>
    <source>
        <strain evidence="1">CBS 269.34</strain>
    </source>
</reference>
<organism evidence="1 2">
    <name type="scientific">Lophium mytilinum</name>
    <dbReference type="NCBI Taxonomy" id="390894"/>
    <lineage>
        <taxon>Eukaryota</taxon>
        <taxon>Fungi</taxon>
        <taxon>Dikarya</taxon>
        <taxon>Ascomycota</taxon>
        <taxon>Pezizomycotina</taxon>
        <taxon>Dothideomycetes</taxon>
        <taxon>Pleosporomycetidae</taxon>
        <taxon>Mytilinidiales</taxon>
        <taxon>Mytilinidiaceae</taxon>
        <taxon>Lophium</taxon>
    </lineage>
</organism>
<evidence type="ECO:0000313" key="1">
    <source>
        <dbReference type="EMBL" id="KAF2495273.1"/>
    </source>
</evidence>
<dbReference type="OrthoDB" id="4926491at2759"/>
<evidence type="ECO:0000313" key="2">
    <source>
        <dbReference type="Proteomes" id="UP000799750"/>
    </source>
</evidence>
<sequence length="343" mass="37926">MSLPTRLKIDIRDNWSKEDTKLQKAQKALSDLVGYRIDCEPEWQMLWAELQPHYPDTSTFIPSVCAVVSAWCDALTTLLDDEKNEEWTEKVLEELGKTHKVKIRLEVLPKPPSPRPTTTWTAPQSAFTIHLPKAPLNLTSSLSSGFSEDLLACLDPPVAPTPLSQRQVPDDSWADIEVDSTSGAISTRDTGPSTANVQKKAETAAAVELDTLPDVATLPRPEYLALKPPYHMIIMYSPHAKEISIQCSHPPSLKVVEGYLERWTKRDNNTANRPPAATLKLHESPFGLGIVLDGLTISTQGSRMNFVLSPTLLLSFVEGVLGYKPVSGDGGTWTFRRDIGFKS</sequence>
<protein>
    <submittedName>
        <fullName evidence="1">Uncharacterized protein</fullName>
    </submittedName>
</protein>
<dbReference type="AlphaFoldDB" id="A0A6A6QU71"/>
<dbReference type="Proteomes" id="UP000799750">
    <property type="component" value="Unassembled WGS sequence"/>
</dbReference>
<proteinExistence type="predicted"/>
<accession>A0A6A6QU71</accession>
<gene>
    <name evidence="1" type="ORF">BU16DRAFT_527149</name>
</gene>
<dbReference type="EMBL" id="MU004189">
    <property type="protein sequence ID" value="KAF2495273.1"/>
    <property type="molecule type" value="Genomic_DNA"/>
</dbReference>
<name>A0A6A6QU71_9PEZI</name>